<organism evidence="3 4">
    <name type="scientific">Rhodococcus maanshanensis</name>
    <dbReference type="NCBI Taxonomy" id="183556"/>
    <lineage>
        <taxon>Bacteria</taxon>
        <taxon>Bacillati</taxon>
        <taxon>Actinomycetota</taxon>
        <taxon>Actinomycetes</taxon>
        <taxon>Mycobacteriales</taxon>
        <taxon>Nocardiaceae</taxon>
        <taxon>Rhodococcus</taxon>
    </lineage>
</organism>
<dbReference type="PANTHER" id="PTHR40763:SF4">
    <property type="entry name" value="DUF1707 DOMAIN-CONTAINING PROTEIN"/>
    <property type="match status" value="1"/>
</dbReference>
<accession>A0A1H7SEU2</accession>
<keyword evidence="1" id="KW-0472">Membrane</keyword>
<feature type="transmembrane region" description="Helical" evidence="1">
    <location>
        <begin position="80"/>
        <end position="101"/>
    </location>
</feature>
<keyword evidence="4" id="KW-1185">Reference proteome</keyword>
<evidence type="ECO:0000256" key="1">
    <source>
        <dbReference type="SAM" id="Phobius"/>
    </source>
</evidence>
<reference evidence="4" key="1">
    <citation type="submission" date="2016-10" db="EMBL/GenBank/DDBJ databases">
        <authorList>
            <person name="Varghese N."/>
            <person name="Submissions S."/>
        </authorList>
    </citation>
    <scope>NUCLEOTIDE SEQUENCE [LARGE SCALE GENOMIC DNA]</scope>
    <source>
        <strain evidence="4">DSM 44675</strain>
    </source>
</reference>
<evidence type="ECO:0000259" key="2">
    <source>
        <dbReference type="Pfam" id="PF08044"/>
    </source>
</evidence>
<keyword evidence="1" id="KW-0812">Transmembrane</keyword>
<sequence>MASRNTTRARDIDRSNTCTLLDAGYGEGQLDFDEHKSRTSAAMSARTLGELESLVTDLQLPKALTDTLAAPDRPAPPRRLVLLVGVAVAAVVVAAVTLTALNKDGPDPAPAAAAPVVAPLAPNPPAPPAPDKYADVAPVVIPQIDTITANGIEQFITRYRDKFGDTLVYEATFFGDYARLTRVVPDQPGREQPYSFRGGFEADTATSHSGAEPPFDLTSIDLRALAGHLGGAAESLRVPGGVISHISTEVDQDDGPQISVYVNNEATGASGHMYLRPNGEIAGMYPYSPNG</sequence>
<protein>
    <recommendedName>
        <fullName evidence="2">DUF1707 domain-containing protein</fullName>
    </recommendedName>
</protein>
<dbReference type="EMBL" id="FOAW01000013">
    <property type="protein sequence ID" value="SEL71142.1"/>
    <property type="molecule type" value="Genomic_DNA"/>
</dbReference>
<gene>
    <name evidence="3" type="ORF">SAMN05444583_11362</name>
</gene>
<feature type="domain" description="DUF1707" evidence="2">
    <location>
        <begin position="7"/>
        <end position="59"/>
    </location>
</feature>
<dbReference type="Proteomes" id="UP000198677">
    <property type="component" value="Unassembled WGS sequence"/>
</dbReference>
<evidence type="ECO:0000313" key="4">
    <source>
        <dbReference type="Proteomes" id="UP000198677"/>
    </source>
</evidence>
<dbReference type="InterPro" id="IPR012551">
    <property type="entry name" value="DUF1707_SHOCT-like"/>
</dbReference>
<dbReference type="Pfam" id="PF08044">
    <property type="entry name" value="DUF1707"/>
    <property type="match status" value="1"/>
</dbReference>
<name>A0A1H7SEU2_9NOCA</name>
<dbReference type="PANTHER" id="PTHR40763">
    <property type="entry name" value="MEMBRANE PROTEIN-RELATED"/>
    <property type="match status" value="1"/>
</dbReference>
<dbReference type="RefSeq" id="WP_072753392.1">
    <property type="nucleotide sequence ID" value="NZ_FOAW01000013.1"/>
</dbReference>
<proteinExistence type="predicted"/>
<dbReference type="AlphaFoldDB" id="A0A1H7SEU2"/>
<keyword evidence="1" id="KW-1133">Transmembrane helix</keyword>
<evidence type="ECO:0000313" key="3">
    <source>
        <dbReference type="EMBL" id="SEL71142.1"/>
    </source>
</evidence>